<accession>A0A938BPF7</accession>
<feature type="compositionally biased region" description="Low complexity" evidence="2">
    <location>
        <begin position="241"/>
        <end position="259"/>
    </location>
</feature>
<keyword evidence="3" id="KW-0472">Membrane</keyword>
<feature type="transmembrane region" description="Helical" evidence="3">
    <location>
        <begin position="165"/>
        <end position="185"/>
    </location>
</feature>
<dbReference type="Proteomes" id="UP000748308">
    <property type="component" value="Unassembled WGS sequence"/>
</dbReference>
<evidence type="ECO:0000256" key="1">
    <source>
        <dbReference type="SAM" id="Coils"/>
    </source>
</evidence>
<dbReference type="SUPFAM" id="SSF55874">
    <property type="entry name" value="ATPase domain of HSP90 chaperone/DNA topoisomerase II/histidine kinase"/>
    <property type="match status" value="1"/>
</dbReference>
<comment type="caution">
    <text evidence="4">The sequence shown here is derived from an EMBL/GenBank/DDBJ whole genome shotgun (WGS) entry which is preliminary data.</text>
</comment>
<feature type="transmembrane region" description="Helical" evidence="3">
    <location>
        <begin position="12"/>
        <end position="32"/>
    </location>
</feature>
<evidence type="ECO:0000256" key="3">
    <source>
        <dbReference type="SAM" id="Phobius"/>
    </source>
</evidence>
<gene>
    <name evidence="4" type="ORF">FJY75_10610</name>
</gene>
<sequence>MAASRANLPRLLRAYLFLGSFVLVAAAFAYSYSWVRKVNQESQAISQLLARFVAVSALQATWNPDLREIFTSVIRPSDLPLVLTDRAGRPFVWVNIGVPPEAVGIEEISQWDPSKPPPPALRRVLDRVAALDRVNDPIAIYAGDHTRPFGYVHFGERRLAGELRYIPLVQLGVIAIFIALGYASYRSIKTSEQRAIWIGLAKETAHQLGSPISSLMGWIEILRERLLEAEAGAGGPPPGAAAPAPGGAEAARGGAAAEAEGPREIRIEAEFLTEILDEMEDDADRLNKVAKRFSQVGSAPNLVTADVVPIVSAAVRYFRRRLPHLKKDIEIAEQYEMVPPVSLNEELIEWVIENILKNAIDATRAQGVIRCSVVHRHETECVEVRIADEGR</sequence>
<protein>
    <recommendedName>
        <fullName evidence="6">HAMP domain-containing histidine kinase</fullName>
    </recommendedName>
</protein>
<feature type="region of interest" description="Disordered" evidence="2">
    <location>
        <begin position="232"/>
        <end position="261"/>
    </location>
</feature>
<dbReference type="EMBL" id="VGIY01000314">
    <property type="protein sequence ID" value="MBM3318288.1"/>
    <property type="molecule type" value="Genomic_DNA"/>
</dbReference>
<feature type="coiled-coil region" evidence="1">
    <location>
        <begin position="269"/>
        <end position="296"/>
    </location>
</feature>
<keyword evidence="3" id="KW-0812">Transmembrane</keyword>
<proteinExistence type="predicted"/>
<evidence type="ECO:0000313" key="5">
    <source>
        <dbReference type="Proteomes" id="UP000748308"/>
    </source>
</evidence>
<keyword evidence="3" id="KW-1133">Transmembrane helix</keyword>
<dbReference type="Gene3D" id="3.30.565.10">
    <property type="entry name" value="Histidine kinase-like ATPase, C-terminal domain"/>
    <property type="match status" value="1"/>
</dbReference>
<feature type="non-terminal residue" evidence="4">
    <location>
        <position position="391"/>
    </location>
</feature>
<name>A0A938BPF7_UNCEI</name>
<evidence type="ECO:0008006" key="6">
    <source>
        <dbReference type="Google" id="ProtNLM"/>
    </source>
</evidence>
<reference evidence="4" key="1">
    <citation type="submission" date="2019-03" db="EMBL/GenBank/DDBJ databases">
        <title>Lake Tanganyika Metagenome-Assembled Genomes (MAGs).</title>
        <authorList>
            <person name="Tran P."/>
        </authorList>
    </citation>
    <scope>NUCLEOTIDE SEQUENCE</scope>
    <source>
        <strain evidence="4">M_DeepCast_400m_m2_100</strain>
    </source>
</reference>
<evidence type="ECO:0000313" key="4">
    <source>
        <dbReference type="EMBL" id="MBM3318288.1"/>
    </source>
</evidence>
<dbReference type="AlphaFoldDB" id="A0A938BPF7"/>
<dbReference type="InterPro" id="IPR036890">
    <property type="entry name" value="HATPase_C_sf"/>
</dbReference>
<organism evidence="4 5">
    <name type="scientific">Eiseniibacteriota bacterium</name>
    <dbReference type="NCBI Taxonomy" id="2212470"/>
    <lineage>
        <taxon>Bacteria</taxon>
        <taxon>Candidatus Eiseniibacteriota</taxon>
    </lineage>
</organism>
<keyword evidence="1" id="KW-0175">Coiled coil</keyword>
<evidence type="ECO:0000256" key="2">
    <source>
        <dbReference type="SAM" id="MobiDB-lite"/>
    </source>
</evidence>